<dbReference type="PANTHER" id="PTHR11365:SF23">
    <property type="entry name" value="HYPOTHETICAL 5-OXOPROLINASE (EUROFUNG)-RELATED"/>
    <property type="match status" value="1"/>
</dbReference>
<feature type="region of interest" description="Disordered" evidence="2">
    <location>
        <begin position="30"/>
        <end position="68"/>
    </location>
</feature>
<dbReference type="PANTHER" id="PTHR11365">
    <property type="entry name" value="5-OXOPROLINASE RELATED"/>
    <property type="match status" value="1"/>
</dbReference>
<dbReference type="InterPro" id="IPR045079">
    <property type="entry name" value="Oxoprolinase-like"/>
</dbReference>
<evidence type="ECO:0000313" key="8">
    <source>
        <dbReference type="Proteomes" id="UP001501721"/>
    </source>
</evidence>
<dbReference type="Proteomes" id="UP001501721">
    <property type="component" value="Unassembled WGS sequence"/>
</dbReference>
<evidence type="ECO:0000256" key="2">
    <source>
        <dbReference type="SAM" id="MobiDB-lite"/>
    </source>
</evidence>
<gene>
    <name evidence="7" type="ORF">GCM10010422_67100</name>
</gene>
<comment type="caution">
    <text evidence="7">The sequence shown here is derived from an EMBL/GenBank/DDBJ whole genome shotgun (WGS) entry which is preliminary data.</text>
</comment>
<comment type="similarity">
    <text evidence="1">Belongs to the oxoprolinase family.</text>
</comment>
<evidence type="ECO:0000259" key="6">
    <source>
        <dbReference type="Pfam" id="PF19278"/>
    </source>
</evidence>
<feature type="domain" description="Hydantoinase B/oxoprolinase" evidence="4">
    <location>
        <begin position="708"/>
        <end position="1228"/>
    </location>
</feature>
<feature type="domain" description="Acetophenone carboxylase-like C-terminal" evidence="6">
    <location>
        <begin position="529"/>
        <end position="684"/>
    </location>
</feature>
<evidence type="ECO:0000259" key="4">
    <source>
        <dbReference type="Pfam" id="PF02538"/>
    </source>
</evidence>
<dbReference type="Pfam" id="PF19278">
    <property type="entry name" value="Hydant_A_C"/>
    <property type="match status" value="1"/>
</dbReference>
<evidence type="ECO:0000259" key="5">
    <source>
        <dbReference type="Pfam" id="PF05378"/>
    </source>
</evidence>
<feature type="domain" description="Hydantoinase A/oxoprolinase" evidence="3">
    <location>
        <begin position="225"/>
        <end position="512"/>
    </location>
</feature>
<protein>
    <submittedName>
        <fullName evidence="7">Hydantoinase B/oxoprolinase family protein</fullName>
    </submittedName>
</protein>
<organism evidence="7 8">
    <name type="scientific">Streptomyces graminearus</name>
    <dbReference type="NCBI Taxonomy" id="284030"/>
    <lineage>
        <taxon>Bacteria</taxon>
        <taxon>Bacillati</taxon>
        <taxon>Actinomycetota</taxon>
        <taxon>Actinomycetes</taxon>
        <taxon>Kitasatosporales</taxon>
        <taxon>Streptomycetaceae</taxon>
        <taxon>Streptomyces</taxon>
    </lineage>
</organism>
<dbReference type="EMBL" id="BAAATL010000038">
    <property type="protein sequence ID" value="GAA2506663.1"/>
    <property type="molecule type" value="Genomic_DNA"/>
</dbReference>
<dbReference type="Pfam" id="PF02538">
    <property type="entry name" value="Hydantoinase_B"/>
    <property type="match status" value="1"/>
</dbReference>
<feature type="region of interest" description="Disordered" evidence="2">
    <location>
        <begin position="1201"/>
        <end position="1245"/>
    </location>
</feature>
<sequence length="1245" mass="132819">MTGWQFWVDRGGTFTDIVARRPDGRLLTHKVLSDNPARPHPEPGPDTAPGTRGTASGTRGAGHRPTPDAAVTGIRALLGDSPEPVEAVRMGTTVATNALLERTGEPTLLIITRGFRDALRIAYQNRPRIFARRIELPEVLYTRVIEADERIAADGTVLRAPDLDTLAPALQEAYDDGIRAVAVVCLHSHLHPAHERAIGELAARTGFPQISLSSEVSPLMKLVPRGDTAVADAYLSPVLHRHVRQVADELRGVRLMFMQSNGGLTEAGQFRGKDAILSGPAGGIVGMARMSQRAGFDRVIGFDMGGTSTDVSHFAGAYERVFDTQVAGVRLRAPMLDIHTVAAGGGSVLHFDGSRYRVGPDSAGATPGPACYRAGGPLTVTDANVMLGRIQPAHFPAVFGPDGDQRLDAGLVRDRFTALAREIHRATGDDRTPEQVAEGYLDIAVANIANAIKRISVQQGHDVTRYALTTFGGAGGQHACRVAESLGIRTVLVPPMAGVLSALGIGLADTTAMREQSVEAPLEPAAMPGIRAAAADLEAAARAELTAEDIPEDRVRVTHRAQLRYDGTDTALTVELAEPDAMRGAFEQRHRATYSFTLDRPIVVEALSVEATGITAPPDLTALAPYEGRPAAPETVRLHTGGSWRDVPLHRREALPPGETVTGPAIITETSATTVVDDGWRAAATDDGHLLMERTAVTRGSRPSTEADPVLLEVFNNLFMSIAEQMGARLESTAQSVNIKERLDFSCALFDPDGNLVANAPHIPVHLGSMGTSVKEVIRRRGDAMRPGDTYAVNDPYHGGTHLPDVTVITPVFDTQTPGTGAPADPETRRPRILFHVASRGHHAEIGGIAPGSMPAHSRTIEEEGVLFDNWPLAEDGRFREEETRRLLTEAPYPSRNPRTNLADLRAQIAANQKGVDEVRRMIAEFGLDVVQAYMRHVQDNAEEAVRRVIDALDDGEYAYETDAGAVIHVRVRVERAERRATIDFTGTSGQLPTNFNAPFAVVNAAVLYVFRTLVADDIPLNDGCLRPLDIVVPPGSLLAPKPPAAVVAGNVETSQAITGALYAALGVQAEGSGTMNNVTFGNERHQYYETVASGSGAGDGFPGADVVQTHMTNSRLTDPEILEWRLPVRLEEFAVRHGSGGTGTWRGGDGAVRRIRFLEPMTVSTLSQHRRVPPYGMAGGAPGALGTNRVERADGGVTDLGGSGSTEVGPGDVLVIKTPGGGGYGRPSPEPQQAGEVNDGPRAF</sequence>
<dbReference type="InterPro" id="IPR003692">
    <property type="entry name" value="Hydantoinase_B"/>
</dbReference>
<evidence type="ECO:0000313" key="7">
    <source>
        <dbReference type="EMBL" id="GAA2506663.1"/>
    </source>
</evidence>
<reference evidence="7 8" key="1">
    <citation type="journal article" date="2019" name="Int. J. Syst. Evol. Microbiol.">
        <title>The Global Catalogue of Microorganisms (GCM) 10K type strain sequencing project: providing services to taxonomists for standard genome sequencing and annotation.</title>
        <authorList>
            <consortium name="The Broad Institute Genomics Platform"/>
            <consortium name="The Broad Institute Genome Sequencing Center for Infectious Disease"/>
            <person name="Wu L."/>
            <person name="Ma J."/>
        </authorList>
    </citation>
    <scope>NUCLEOTIDE SEQUENCE [LARGE SCALE GENOMIC DNA]</scope>
    <source>
        <strain evidence="7 8">JCM 6923</strain>
    </source>
</reference>
<dbReference type="Pfam" id="PF05378">
    <property type="entry name" value="Hydant_A_N"/>
    <property type="match status" value="1"/>
</dbReference>
<feature type="domain" description="Hydantoinase/oxoprolinase N-terminal" evidence="5">
    <location>
        <begin position="6"/>
        <end position="205"/>
    </location>
</feature>
<dbReference type="InterPro" id="IPR049517">
    <property type="entry name" value="ACX-like_C"/>
</dbReference>
<keyword evidence="8" id="KW-1185">Reference proteome</keyword>
<dbReference type="InterPro" id="IPR002821">
    <property type="entry name" value="Hydantoinase_A"/>
</dbReference>
<evidence type="ECO:0000256" key="1">
    <source>
        <dbReference type="ARBA" id="ARBA00010403"/>
    </source>
</evidence>
<feature type="compositionally biased region" description="Low complexity" evidence="2">
    <location>
        <begin position="47"/>
        <end position="58"/>
    </location>
</feature>
<dbReference type="RefSeq" id="WP_346080432.1">
    <property type="nucleotide sequence ID" value="NZ_BAAATL010000038.1"/>
</dbReference>
<accession>A0ABN3MR26</accession>
<dbReference type="Pfam" id="PF01968">
    <property type="entry name" value="Hydantoinase_A"/>
    <property type="match status" value="1"/>
</dbReference>
<name>A0ABN3MR26_9ACTN</name>
<evidence type="ECO:0000259" key="3">
    <source>
        <dbReference type="Pfam" id="PF01968"/>
    </source>
</evidence>
<proteinExistence type="inferred from homology"/>
<dbReference type="InterPro" id="IPR008040">
    <property type="entry name" value="Hydant_A_N"/>
</dbReference>